<keyword evidence="1" id="KW-0472">Membrane</keyword>
<protein>
    <submittedName>
        <fullName evidence="2">Uncharacterized protein</fullName>
    </submittedName>
</protein>
<dbReference type="OrthoDB" id="7744436at2"/>
<dbReference type="EMBL" id="SZWE01000002">
    <property type="protein sequence ID" value="MRU16667.1"/>
    <property type="molecule type" value="Genomic_DNA"/>
</dbReference>
<evidence type="ECO:0000313" key="2">
    <source>
        <dbReference type="EMBL" id="MRU16667.1"/>
    </source>
</evidence>
<sequence length="125" mass="14123">MPDHRNLVKLAGHFSLVLAVDDFFLIHDRYIAEGIIIPLYAIFVIYLLVRHRGTILSVDGFAFFLAGGLLFMSVLVDAVQELMPVSYGLSQTFEEGFKFMDGAAWLYFCTRMAAYRLQVAPDHAD</sequence>
<feature type="transmembrane region" description="Helical" evidence="1">
    <location>
        <begin position="61"/>
        <end position="79"/>
    </location>
</feature>
<name>A0A844CPA2_9RHOB</name>
<dbReference type="AlphaFoldDB" id="A0A844CPA2"/>
<proteinExistence type="predicted"/>
<comment type="caution">
    <text evidence="2">The sequence shown here is derived from an EMBL/GenBank/DDBJ whole genome shotgun (WGS) entry which is preliminary data.</text>
</comment>
<reference evidence="2 3" key="1">
    <citation type="submission" date="2019-05" db="EMBL/GenBank/DDBJ databases">
        <title>Roseovarius bejariae sp. nov., a moderately halophylic bacterium isolated from a saline soil in Rambla Salada (Murcia).</title>
        <authorList>
            <person name="Castro D.J."/>
            <person name="Gomez-Altuve A."/>
            <person name="Reina J.C."/>
            <person name="Rodriguez M."/>
            <person name="Sampedro I."/>
            <person name="Llamas I."/>
            <person name="Martinez-Checa F."/>
        </authorList>
    </citation>
    <scope>NUCLEOTIDE SEQUENCE [LARGE SCALE GENOMIC DNA]</scope>
    <source>
        <strain evidence="2 3">A21</strain>
    </source>
</reference>
<feature type="transmembrane region" description="Helical" evidence="1">
    <location>
        <begin position="30"/>
        <end position="49"/>
    </location>
</feature>
<accession>A0A844CPA2</accession>
<organism evidence="2 3">
    <name type="scientific">Roseovarius bejariae</name>
    <dbReference type="NCBI Taxonomy" id="2576383"/>
    <lineage>
        <taxon>Bacteria</taxon>
        <taxon>Pseudomonadati</taxon>
        <taxon>Pseudomonadota</taxon>
        <taxon>Alphaproteobacteria</taxon>
        <taxon>Rhodobacterales</taxon>
        <taxon>Roseobacteraceae</taxon>
        <taxon>Roseovarius</taxon>
    </lineage>
</organism>
<gene>
    <name evidence="2" type="ORF">FDP25_14595</name>
</gene>
<evidence type="ECO:0000256" key="1">
    <source>
        <dbReference type="SAM" id="Phobius"/>
    </source>
</evidence>
<keyword evidence="1" id="KW-1133">Transmembrane helix</keyword>
<keyword evidence="3" id="KW-1185">Reference proteome</keyword>
<dbReference type="RefSeq" id="WP_154153926.1">
    <property type="nucleotide sequence ID" value="NZ_SZWE01000002.1"/>
</dbReference>
<dbReference type="Proteomes" id="UP000564704">
    <property type="component" value="Unassembled WGS sequence"/>
</dbReference>
<keyword evidence="1" id="KW-0812">Transmembrane</keyword>
<evidence type="ECO:0000313" key="3">
    <source>
        <dbReference type="Proteomes" id="UP000564704"/>
    </source>
</evidence>